<comment type="caution">
    <text evidence="2">The sequence shown here is derived from an EMBL/GenBank/DDBJ whole genome shotgun (WGS) entry which is preliminary data.</text>
</comment>
<feature type="region of interest" description="Disordered" evidence="1">
    <location>
        <begin position="60"/>
        <end position="86"/>
    </location>
</feature>
<evidence type="ECO:0000313" key="2">
    <source>
        <dbReference type="EMBL" id="GFT08870.1"/>
    </source>
</evidence>
<keyword evidence="3" id="KW-1185">Reference proteome</keyword>
<protein>
    <submittedName>
        <fullName evidence="2">Uncharacterized protein</fullName>
    </submittedName>
</protein>
<dbReference type="AlphaFoldDB" id="A0A8X6NEA8"/>
<evidence type="ECO:0000313" key="3">
    <source>
        <dbReference type="Proteomes" id="UP000887013"/>
    </source>
</evidence>
<name>A0A8X6NEA8_NEPPI</name>
<evidence type="ECO:0000256" key="1">
    <source>
        <dbReference type="SAM" id="MobiDB-lite"/>
    </source>
</evidence>
<dbReference type="Proteomes" id="UP000887013">
    <property type="component" value="Unassembled WGS sequence"/>
</dbReference>
<gene>
    <name evidence="2" type="ORF">NPIL_623451</name>
</gene>
<sequence length="86" mass="10568">MVYLERKKAKEDLTIEVKKTSKHQDIKEDTILKKLFLRVTDMKWNQQRCFMNLLKRETEKKNGNQEKNWNSERKLKEEWENARGKN</sequence>
<accession>A0A8X6NEA8</accession>
<reference evidence="2" key="1">
    <citation type="submission" date="2020-08" db="EMBL/GenBank/DDBJ databases">
        <title>Multicomponent nature underlies the extraordinary mechanical properties of spider dragline silk.</title>
        <authorList>
            <person name="Kono N."/>
            <person name="Nakamura H."/>
            <person name="Mori M."/>
            <person name="Yoshida Y."/>
            <person name="Ohtoshi R."/>
            <person name="Malay A.D."/>
            <person name="Moran D.A.P."/>
            <person name="Tomita M."/>
            <person name="Numata K."/>
            <person name="Arakawa K."/>
        </authorList>
    </citation>
    <scope>NUCLEOTIDE SEQUENCE</scope>
</reference>
<dbReference type="EMBL" id="BMAW01057050">
    <property type="protein sequence ID" value="GFT08870.1"/>
    <property type="molecule type" value="Genomic_DNA"/>
</dbReference>
<proteinExistence type="predicted"/>
<organism evidence="2 3">
    <name type="scientific">Nephila pilipes</name>
    <name type="common">Giant wood spider</name>
    <name type="synonym">Nephila maculata</name>
    <dbReference type="NCBI Taxonomy" id="299642"/>
    <lineage>
        <taxon>Eukaryota</taxon>
        <taxon>Metazoa</taxon>
        <taxon>Ecdysozoa</taxon>
        <taxon>Arthropoda</taxon>
        <taxon>Chelicerata</taxon>
        <taxon>Arachnida</taxon>
        <taxon>Araneae</taxon>
        <taxon>Araneomorphae</taxon>
        <taxon>Entelegynae</taxon>
        <taxon>Araneoidea</taxon>
        <taxon>Nephilidae</taxon>
        <taxon>Nephila</taxon>
    </lineage>
</organism>